<sequence length="80" mass="9051">MNKKYLFIVVFLLAGLFQISEASYSFIVMVKYPFMTDHYGEDSLGNVILVSDSLAGFIPIKAIIFKTEIDSLYQESVTND</sequence>
<dbReference type="AlphaFoldDB" id="A0A7V1EIN2"/>
<gene>
    <name evidence="1" type="ORF">ENP86_09305</name>
</gene>
<name>A0A7V1EIN2_UNCW3</name>
<protein>
    <submittedName>
        <fullName evidence="1">Uncharacterized protein</fullName>
    </submittedName>
</protein>
<reference evidence="1" key="1">
    <citation type="journal article" date="2020" name="mSystems">
        <title>Genome- and Community-Level Interaction Insights into Carbon Utilization and Element Cycling Functions of Hydrothermarchaeota in Hydrothermal Sediment.</title>
        <authorList>
            <person name="Zhou Z."/>
            <person name="Liu Y."/>
            <person name="Xu W."/>
            <person name="Pan J."/>
            <person name="Luo Z.H."/>
            <person name="Li M."/>
        </authorList>
    </citation>
    <scope>NUCLEOTIDE SEQUENCE [LARGE SCALE GENOMIC DNA]</scope>
    <source>
        <strain evidence="1">SpSt-258</strain>
    </source>
</reference>
<evidence type="ECO:0000313" key="1">
    <source>
        <dbReference type="EMBL" id="HDY59730.1"/>
    </source>
</evidence>
<proteinExistence type="predicted"/>
<organism evidence="1">
    <name type="scientific">candidate division WOR-3 bacterium</name>
    <dbReference type="NCBI Taxonomy" id="2052148"/>
    <lineage>
        <taxon>Bacteria</taxon>
        <taxon>Bacteria division WOR-3</taxon>
    </lineage>
</organism>
<accession>A0A7V1EIN2</accession>
<dbReference type="EMBL" id="DSKY01000021">
    <property type="protein sequence ID" value="HDY59730.1"/>
    <property type="molecule type" value="Genomic_DNA"/>
</dbReference>
<comment type="caution">
    <text evidence="1">The sequence shown here is derived from an EMBL/GenBank/DDBJ whole genome shotgun (WGS) entry which is preliminary data.</text>
</comment>